<evidence type="ECO:0000313" key="1">
    <source>
        <dbReference type="EMBL" id="CAG8508737.1"/>
    </source>
</evidence>
<dbReference type="EMBL" id="CAJVQC010002272">
    <property type="protein sequence ID" value="CAG8508737.1"/>
    <property type="molecule type" value="Genomic_DNA"/>
</dbReference>
<gene>
    <name evidence="1" type="ORF">RPERSI_LOCUS2160</name>
</gene>
<evidence type="ECO:0000313" key="2">
    <source>
        <dbReference type="Proteomes" id="UP000789920"/>
    </source>
</evidence>
<reference evidence="1" key="1">
    <citation type="submission" date="2021-06" db="EMBL/GenBank/DDBJ databases">
        <authorList>
            <person name="Kallberg Y."/>
            <person name="Tangrot J."/>
            <person name="Rosling A."/>
        </authorList>
    </citation>
    <scope>NUCLEOTIDE SEQUENCE</scope>
    <source>
        <strain evidence="1">MA461A</strain>
    </source>
</reference>
<protein>
    <submittedName>
        <fullName evidence="1">20531_t:CDS:1</fullName>
    </submittedName>
</protein>
<comment type="caution">
    <text evidence="1">The sequence shown here is derived from an EMBL/GenBank/DDBJ whole genome shotgun (WGS) entry which is preliminary data.</text>
</comment>
<dbReference type="Proteomes" id="UP000789920">
    <property type="component" value="Unassembled WGS sequence"/>
</dbReference>
<sequence>MLHNKLQELSMHVSDFICQSIRYLKLSEYEYHINDLLPNDSHIKLKYTKAYVIIYPGLNRDGWWICNDFINQLTKHAIPIFERMHSNKIALFMFDNSSNYVRPKRIRQVLEECDLWVQGLIKWCNVIEAADHICYCELNYIESFWAETKCIVRLNCDYSFRGLKRTILRALNSVSLIKICHFACRSERFMSVYKLGFSGKAAVFAEQVLGAGVLDFFSGELCLLVLEIVILIFFSVDFLI</sequence>
<keyword evidence="2" id="KW-1185">Reference proteome</keyword>
<organism evidence="1 2">
    <name type="scientific">Racocetra persica</name>
    <dbReference type="NCBI Taxonomy" id="160502"/>
    <lineage>
        <taxon>Eukaryota</taxon>
        <taxon>Fungi</taxon>
        <taxon>Fungi incertae sedis</taxon>
        <taxon>Mucoromycota</taxon>
        <taxon>Glomeromycotina</taxon>
        <taxon>Glomeromycetes</taxon>
        <taxon>Diversisporales</taxon>
        <taxon>Gigasporaceae</taxon>
        <taxon>Racocetra</taxon>
    </lineage>
</organism>
<accession>A0ACA9L775</accession>
<feature type="non-terminal residue" evidence="1">
    <location>
        <position position="240"/>
    </location>
</feature>
<name>A0ACA9L775_9GLOM</name>
<proteinExistence type="predicted"/>